<sequence length="794" mass="91983">MSIYVSKGFSKKMKIVEGVSPFQYLVEYLPEKVTLGEHATKESIEPIKRKASYFLAGELIGKRSNDNLLRKELIAIDYDELEDRDLKNFIKKIAESLKGISYILYPTIKNNVSDFGLRYRLVIDTDRSYTKEENDCLWQNIVNKIGMKADLASKTYSQIAGLPILNEFSSETLIVRQQANPLKVDEYLDVSEEQQTYKEEKAVRKELTKEVAIKMVEAYVENVGEKLLDRAYYLNPYMNIKYAFETGEIDFDTVQDCLTLLALGNSDWATHNIEHFKHDTSPVKNGTPFLDFFGWAYSDPYEEFEGIELGETQVLYSGKELKFALAERRKKELKKLKKSWEKSGGRGKPPTSLSTLRCGRILQEYIEFCLFDMEENTRLAMYQPKEGIYTQNETQIKRVIGWLEPKHNARAVNDVIFHIWKEAKIKPKTVSRYLIPVKNGVFNLKTKQLEPFTPNYVFTSKIATAYVENPSLPKFNDWDVESWLNEIACGDAQITTLLWQVISDAINGNYSRKKSIWLMGDGSNGKGTYQQLLYNLIGPQNIATLKINQFSERFKLALLVEKVAVIGDDVGAGIYIDDSSEFNSVVTNETILIEVKNRMPYSARMYVTVIQSTNEMPKIRNKSNGTYRRLLIVPFNASFEGAKDDWRIKEEYINRKEVLEYVLHKAVNMDFERFIVPDVSKKLLEEYKQENDPLVDFRETVFKPLGINKIPFYMVYSQYKEFCKENNFKPLSKIKFSKQFTYLLGDSWINKKIKYSVNEIEKIKALGDFFSYEEPPENGMPYQSLVRNDLKLIS</sequence>
<dbReference type="Pfam" id="PF03288">
    <property type="entry name" value="Pox_D5"/>
    <property type="match status" value="1"/>
</dbReference>
<keyword evidence="2" id="KW-0378">Hydrolase</keyword>
<feature type="domain" description="SF3 helicase" evidence="5">
    <location>
        <begin position="493"/>
        <end position="648"/>
    </location>
</feature>
<dbReference type="AlphaFoldDB" id="A0A7H0FN56"/>
<dbReference type="NCBIfam" id="TIGR01613">
    <property type="entry name" value="primase_Cterm"/>
    <property type="match status" value="1"/>
</dbReference>
<evidence type="ECO:0000259" key="5">
    <source>
        <dbReference type="PROSITE" id="PS51206"/>
    </source>
</evidence>
<evidence type="ECO:0000313" key="6">
    <source>
        <dbReference type="EMBL" id="PTN78927.1"/>
    </source>
</evidence>
<dbReference type="Pfam" id="PF08706">
    <property type="entry name" value="D5_N"/>
    <property type="match status" value="1"/>
</dbReference>
<name>A0A7H0FN56_ENTFL</name>
<dbReference type="InterPro" id="IPR014818">
    <property type="entry name" value="Phage/plasmid_primase_P4_C"/>
</dbReference>
<dbReference type="InterPro" id="IPR004968">
    <property type="entry name" value="DNA_primase/NTPase_C"/>
</dbReference>
<evidence type="ECO:0000256" key="4">
    <source>
        <dbReference type="ARBA" id="ARBA00022840"/>
    </source>
</evidence>
<dbReference type="PANTHER" id="PTHR35372">
    <property type="entry name" value="ATP BINDING PROTEIN-RELATED"/>
    <property type="match status" value="1"/>
</dbReference>
<evidence type="ECO:0000313" key="7">
    <source>
        <dbReference type="EMBL" id="QNP37472.1"/>
    </source>
</evidence>
<dbReference type="SMART" id="SM00885">
    <property type="entry name" value="D5_N"/>
    <property type="match status" value="1"/>
</dbReference>
<evidence type="ECO:0000313" key="9">
    <source>
        <dbReference type="Proteomes" id="UP000516122"/>
    </source>
</evidence>
<proteinExistence type="predicted"/>
<accession>A0A7H0FN56</accession>
<keyword evidence="3" id="KW-0347">Helicase</keyword>
<dbReference type="EMBL" id="PZZH01000001">
    <property type="protein sequence ID" value="PTN78927.1"/>
    <property type="molecule type" value="Genomic_DNA"/>
</dbReference>
<dbReference type="InterPro" id="IPR027417">
    <property type="entry name" value="P-loop_NTPase"/>
</dbReference>
<evidence type="ECO:0000313" key="8">
    <source>
        <dbReference type="Proteomes" id="UP000244140"/>
    </source>
</evidence>
<dbReference type="InterPro" id="IPR045455">
    <property type="entry name" value="NrS-1_pol-like_helicase"/>
</dbReference>
<evidence type="ECO:0000256" key="1">
    <source>
        <dbReference type="ARBA" id="ARBA00022741"/>
    </source>
</evidence>
<dbReference type="Pfam" id="PF19263">
    <property type="entry name" value="DUF5906"/>
    <property type="match status" value="1"/>
</dbReference>
<dbReference type="PROSITE" id="PS51206">
    <property type="entry name" value="SF3_HELICASE_1"/>
    <property type="match status" value="1"/>
</dbReference>
<organism evidence="7 9">
    <name type="scientific">Enterococcus faecalis</name>
    <name type="common">Streptococcus faecalis</name>
    <dbReference type="NCBI Taxonomy" id="1351"/>
    <lineage>
        <taxon>Bacteria</taxon>
        <taxon>Bacillati</taxon>
        <taxon>Bacillota</taxon>
        <taxon>Bacilli</taxon>
        <taxon>Lactobacillales</taxon>
        <taxon>Enterococcaceae</taxon>
        <taxon>Enterococcus</taxon>
    </lineage>
</organism>
<dbReference type="Proteomes" id="UP000516122">
    <property type="component" value="Chromosome"/>
</dbReference>
<reference evidence="7 9" key="2">
    <citation type="submission" date="2020-08" db="EMBL/GenBank/DDBJ databases">
        <title>Enterococcus faecalis SF28073 genome assembly.</title>
        <authorList>
            <person name="Duerkop B.A."/>
            <person name="Johnson C.N."/>
        </authorList>
    </citation>
    <scope>NUCLEOTIDE SEQUENCE [LARGE SCALE GENOMIC DNA]</scope>
    <source>
        <strain evidence="7 9">SF28073</strain>
    </source>
</reference>
<evidence type="ECO:0000256" key="3">
    <source>
        <dbReference type="ARBA" id="ARBA00022806"/>
    </source>
</evidence>
<dbReference type="Proteomes" id="UP000244140">
    <property type="component" value="Unassembled WGS sequence"/>
</dbReference>
<keyword evidence="1" id="KW-0547">Nucleotide-binding</keyword>
<dbReference type="EMBL" id="CP060804">
    <property type="protein sequence ID" value="QNP37472.1"/>
    <property type="molecule type" value="Genomic_DNA"/>
</dbReference>
<reference evidence="6 8" key="1">
    <citation type="submission" date="2018-04" db="EMBL/GenBank/DDBJ databases">
        <authorList>
            <person name="Van Tyne D."/>
        </authorList>
    </citation>
    <scope>NUCLEOTIDE SEQUENCE [LARGE SCALE GENOMIC DNA]</scope>
    <source>
        <strain evidence="6 8">B2535</strain>
    </source>
</reference>
<dbReference type="InterPro" id="IPR051620">
    <property type="entry name" value="ORF904-like_C"/>
</dbReference>
<dbReference type="InterPro" id="IPR014015">
    <property type="entry name" value="Helicase_SF3_DNA-vir"/>
</dbReference>
<gene>
    <name evidence="6" type="ORF">DAI13_14630</name>
    <name evidence="7" type="ORF">H9Q64_13560</name>
</gene>
<dbReference type="GO" id="GO:0016787">
    <property type="term" value="F:hydrolase activity"/>
    <property type="evidence" value="ECO:0007669"/>
    <property type="project" value="UniProtKB-KW"/>
</dbReference>
<dbReference type="RefSeq" id="WP_010714140.1">
    <property type="nucleotide sequence ID" value="NZ_CABEGK010000013.1"/>
</dbReference>
<keyword evidence="4" id="KW-0067">ATP-binding</keyword>
<protein>
    <submittedName>
        <fullName evidence="7">DNA primase</fullName>
    </submittedName>
</protein>
<dbReference type="Gene3D" id="3.40.50.300">
    <property type="entry name" value="P-loop containing nucleotide triphosphate hydrolases"/>
    <property type="match status" value="1"/>
</dbReference>
<dbReference type="InterPro" id="IPR006500">
    <property type="entry name" value="Helicase_put_C_phage/plasmid"/>
</dbReference>
<dbReference type="GO" id="GO:0004386">
    <property type="term" value="F:helicase activity"/>
    <property type="evidence" value="ECO:0007669"/>
    <property type="project" value="UniProtKB-KW"/>
</dbReference>
<dbReference type="PANTHER" id="PTHR35372:SF2">
    <property type="entry name" value="SF3 HELICASE DOMAIN-CONTAINING PROTEIN"/>
    <property type="match status" value="1"/>
</dbReference>
<dbReference type="SUPFAM" id="SSF52540">
    <property type="entry name" value="P-loop containing nucleoside triphosphate hydrolases"/>
    <property type="match status" value="1"/>
</dbReference>
<dbReference type="GO" id="GO:0005524">
    <property type="term" value="F:ATP binding"/>
    <property type="evidence" value="ECO:0007669"/>
    <property type="project" value="UniProtKB-KW"/>
</dbReference>
<evidence type="ECO:0000256" key="2">
    <source>
        <dbReference type="ARBA" id="ARBA00022801"/>
    </source>
</evidence>